<organism evidence="5 6">
    <name type="scientific">Glossina morsitans morsitans</name>
    <name type="common">Savannah tsetse fly</name>
    <dbReference type="NCBI Taxonomy" id="37546"/>
    <lineage>
        <taxon>Eukaryota</taxon>
        <taxon>Metazoa</taxon>
        <taxon>Ecdysozoa</taxon>
        <taxon>Arthropoda</taxon>
        <taxon>Hexapoda</taxon>
        <taxon>Insecta</taxon>
        <taxon>Pterygota</taxon>
        <taxon>Neoptera</taxon>
        <taxon>Endopterygota</taxon>
        <taxon>Diptera</taxon>
        <taxon>Brachycera</taxon>
        <taxon>Muscomorpha</taxon>
        <taxon>Hippoboscoidea</taxon>
        <taxon>Glossinidae</taxon>
        <taxon>Glossina</taxon>
    </lineage>
</organism>
<keyword evidence="6" id="KW-1185">Reference proteome</keyword>
<dbReference type="VEuPathDB" id="VectorBase:GMOY005239"/>
<comment type="similarity">
    <text evidence="1">Belongs to the endosulfine family.</text>
</comment>
<evidence type="ECO:0000313" key="5">
    <source>
        <dbReference type="EnsemblMetazoa" id="GMOY005239-PA"/>
    </source>
</evidence>
<evidence type="ECO:0000256" key="1">
    <source>
        <dbReference type="ARBA" id="ARBA00010520"/>
    </source>
</evidence>
<feature type="region of interest" description="Disordered" evidence="4">
    <location>
        <begin position="1"/>
        <end position="38"/>
    </location>
</feature>
<evidence type="ECO:0008006" key="7">
    <source>
        <dbReference type="Google" id="ProtNLM"/>
    </source>
</evidence>
<dbReference type="GO" id="GO:0004864">
    <property type="term" value="F:protein phosphatase inhibitor activity"/>
    <property type="evidence" value="ECO:0007669"/>
    <property type="project" value="UniProtKB-KW"/>
</dbReference>
<keyword evidence="2" id="KW-0498">Mitosis</keyword>
<evidence type="ECO:0000256" key="4">
    <source>
        <dbReference type="SAM" id="MobiDB-lite"/>
    </source>
</evidence>
<name>A0A1B0FMW9_GLOMM</name>
<evidence type="ECO:0000313" key="6">
    <source>
        <dbReference type="Proteomes" id="UP000092444"/>
    </source>
</evidence>
<dbReference type="InterPro" id="IPR006760">
    <property type="entry name" value="Endosulphine"/>
</dbReference>
<accession>A0A1B0FMW9</accession>
<dbReference type="AlphaFoldDB" id="A0A1B0FMW9"/>
<keyword evidence="2" id="KW-0132">Cell division</keyword>
<feature type="compositionally biased region" description="Polar residues" evidence="4">
    <location>
        <begin position="1"/>
        <end position="12"/>
    </location>
</feature>
<dbReference type="STRING" id="37546.A0A1B0FMW9"/>
<keyword evidence="3" id="KW-0650">Protein phosphatase inhibitor</keyword>
<protein>
    <recommendedName>
        <fullName evidence="7">Alpha-endosulfine</fullName>
    </recommendedName>
</protein>
<dbReference type="EMBL" id="CCAG010013983">
    <property type="status" value="NOT_ANNOTATED_CDS"/>
    <property type="molecule type" value="Genomic_DNA"/>
</dbReference>
<feature type="compositionally biased region" description="Basic and acidic residues" evidence="4">
    <location>
        <begin position="20"/>
        <end position="36"/>
    </location>
</feature>
<dbReference type="PANTHER" id="PTHR10358:SF6">
    <property type="entry name" value="ENDOSULFINE, ISOFORM A"/>
    <property type="match status" value="1"/>
</dbReference>
<evidence type="ECO:0000256" key="3">
    <source>
        <dbReference type="ARBA" id="ARBA00023272"/>
    </source>
</evidence>
<dbReference type="EnsemblMetazoa" id="GMOY005239-RA">
    <property type="protein sequence ID" value="GMOY005239-PA"/>
    <property type="gene ID" value="GMOY005239"/>
</dbReference>
<dbReference type="PANTHER" id="PTHR10358">
    <property type="entry name" value="ENDOSULFINE"/>
    <property type="match status" value="1"/>
</dbReference>
<reference evidence="5" key="1">
    <citation type="submission" date="2020-05" db="UniProtKB">
        <authorList>
            <consortium name="EnsemblMetazoa"/>
        </authorList>
    </citation>
    <scope>IDENTIFICATION</scope>
    <source>
        <strain evidence="5">Yale</strain>
    </source>
</reference>
<dbReference type="Proteomes" id="UP000092444">
    <property type="component" value="Unassembled WGS sequence"/>
</dbReference>
<dbReference type="GO" id="GO:0005737">
    <property type="term" value="C:cytoplasm"/>
    <property type="evidence" value="ECO:0007669"/>
    <property type="project" value="TreeGrafter"/>
</dbReference>
<keyword evidence="2" id="KW-0131">Cell cycle</keyword>
<proteinExistence type="inferred from homology"/>
<evidence type="ECO:0000256" key="2">
    <source>
        <dbReference type="ARBA" id="ARBA00022776"/>
    </source>
</evidence>
<sequence>MNCSGASGNQPLLVQEEDGDQRKMAKTAELEEEKLKPKYPIHLESSSGHTAFLQKRFQKGQKFFDSGDYQMAKQKCDDMDQIFVNGLTTGELIPTPETVPARKTSNIQFCNKFQTPN</sequence>
<dbReference type="PhylomeDB" id="A0A1B0FMW9"/>